<evidence type="ECO:0000256" key="11">
    <source>
        <dbReference type="ARBA" id="ARBA00023136"/>
    </source>
</evidence>
<keyword evidence="8" id="KW-1278">Translocase</keyword>
<dbReference type="GO" id="GO:0005524">
    <property type="term" value="F:ATP binding"/>
    <property type="evidence" value="ECO:0007669"/>
    <property type="project" value="UniProtKB-KW"/>
</dbReference>
<dbReference type="PROSITE" id="PS50929">
    <property type="entry name" value="ABC_TM1F"/>
    <property type="match status" value="1"/>
</dbReference>
<keyword evidence="5 12" id="KW-0812">Transmembrane</keyword>
<evidence type="ECO:0000259" key="14">
    <source>
        <dbReference type="PROSITE" id="PS50929"/>
    </source>
</evidence>
<evidence type="ECO:0000256" key="9">
    <source>
        <dbReference type="ARBA" id="ARBA00022989"/>
    </source>
</evidence>
<evidence type="ECO:0000256" key="10">
    <source>
        <dbReference type="ARBA" id="ARBA00023055"/>
    </source>
</evidence>
<dbReference type="Pfam" id="PF00664">
    <property type="entry name" value="ABC_membrane"/>
    <property type="match status" value="1"/>
</dbReference>
<keyword evidence="7 15" id="KW-0067">ATP-binding</keyword>
<feature type="domain" description="ABC transmembrane type-1" evidence="14">
    <location>
        <begin position="23"/>
        <end position="305"/>
    </location>
</feature>
<accession>A0A5C8P4X5</accession>
<dbReference type="SMART" id="SM00382">
    <property type="entry name" value="AAA"/>
    <property type="match status" value="1"/>
</dbReference>
<dbReference type="PANTHER" id="PTHR43394">
    <property type="entry name" value="ATP-DEPENDENT PERMEASE MDL1, MITOCHONDRIAL"/>
    <property type="match status" value="1"/>
</dbReference>
<dbReference type="OrthoDB" id="8554730at2"/>
<feature type="transmembrane region" description="Helical" evidence="12">
    <location>
        <begin position="162"/>
        <end position="180"/>
    </location>
</feature>
<keyword evidence="3" id="KW-1003">Cell membrane</keyword>
<dbReference type="SUPFAM" id="SSF52540">
    <property type="entry name" value="P-loop containing nucleoside triphosphate hydrolases"/>
    <property type="match status" value="1"/>
</dbReference>
<dbReference type="InterPro" id="IPR027417">
    <property type="entry name" value="P-loop_NTPase"/>
</dbReference>
<dbReference type="InterPro" id="IPR011917">
    <property type="entry name" value="ABC_transpr_lipidA"/>
</dbReference>
<keyword evidence="11 12" id="KW-0472">Membrane</keyword>
<dbReference type="RefSeq" id="WP_147702710.1">
    <property type="nucleotide sequence ID" value="NZ_VDUY01000001.1"/>
</dbReference>
<dbReference type="GO" id="GO:0034040">
    <property type="term" value="F:ATPase-coupled lipid transmembrane transporter activity"/>
    <property type="evidence" value="ECO:0007669"/>
    <property type="project" value="InterPro"/>
</dbReference>
<keyword evidence="10" id="KW-0445">Lipid transport</keyword>
<dbReference type="EMBL" id="VDUY01000001">
    <property type="protein sequence ID" value="TXL68570.1"/>
    <property type="molecule type" value="Genomic_DNA"/>
</dbReference>
<evidence type="ECO:0000256" key="6">
    <source>
        <dbReference type="ARBA" id="ARBA00022741"/>
    </source>
</evidence>
<keyword evidence="6" id="KW-0547">Nucleotide-binding</keyword>
<evidence type="ECO:0000256" key="1">
    <source>
        <dbReference type="ARBA" id="ARBA00004651"/>
    </source>
</evidence>
<dbReference type="SUPFAM" id="SSF90123">
    <property type="entry name" value="ABC transporter transmembrane region"/>
    <property type="match status" value="1"/>
</dbReference>
<evidence type="ECO:0000256" key="3">
    <source>
        <dbReference type="ARBA" id="ARBA00022475"/>
    </source>
</evidence>
<dbReference type="InterPro" id="IPR011527">
    <property type="entry name" value="ABC1_TM_dom"/>
</dbReference>
<evidence type="ECO:0000313" key="16">
    <source>
        <dbReference type="Proteomes" id="UP000321548"/>
    </source>
</evidence>
<dbReference type="PROSITE" id="PS00211">
    <property type="entry name" value="ABC_TRANSPORTER_1"/>
    <property type="match status" value="1"/>
</dbReference>
<dbReference type="CDD" id="cd18552">
    <property type="entry name" value="ABC_6TM_MsbA_like"/>
    <property type="match status" value="1"/>
</dbReference>
<feature type="transmembrane region" description="Helical" evidence="12">
    <location>
        <begin position="240"/>
        <end position="267"/>
    </location>
</feature>
<dbReference type="InterPro" id="IPR017871">
    <property type="entry name" value="ABC_transporter-like_CS"/>
</dbReference>
<dbReference type="Gene3D" id="3.40.50.300">
    <property type="entry name" value="P-loop containing nucleotide triphosphate hydrolases"/>
    <property type="match status" value="1"/>
</dbReference>
<feature type="domain" description="ABC transporter" evidence="13">
    <location>
        <begin position="337"/>
        <end position="573"/>
    </location>
</feature>
<evidence type="ECO:0000256" key="12">
    <source>
        <dbReference type="SAM" id="Phobius"/>
    </source>
</evidence>
<dbReference type="NCBIfam" id="TIGR02203">
    <property type="entry name" value="MsbA_lipidA"/>
    <property type="match status" value="1"/>
</dbReference>
<dbReference type="InterPro" id="IPR003593">
    <property type="entry name" value="AAA+_ATPase"/>
</dbReference>
<dbReference type="Gene3D" id="1.20.1560.10">
    <property type="entry name" value="ABC transporter type 1, transmembrane domain"/>
    <property type="match status" value="1"/>
</dbReference>
<keyword evidence="4" id="KW-0997">Cell inner membrane</keyword>
<organism evidence="15 16">
    <name type="scientific">Zeimonas arvi</name>
    <dbReference type="NCBI Taxonomy" id="2498847"/>
    <lineage>
        <taxon>Bacteria</taxon>
        <taxon>Pseudomonadati</taxon>
        <taxon>Pseudomonadota</taxon>
        <taxon>Betaproteobacteria</taxon>
        <taxon>Burkholderiales</taxon>
        <taxon>Burkholderiaceae</taxon>
        <taxon>Zeimonas</taxon>
    </lineage>
</organism>
<gene>
    <name evidence="15" type="primary">msbA</name>
    <name evidence="15" type="ORF">FHP08_02495</name>
</gene>
<dbReference type="FunFam" id="3.40.50.300:FF:000221">
    <property type="entry name" value="Multidrug ABC transporter ATP-binding protein"/>
    <property type="match status" value="1"/>
</dbReference>
<dbReference type="InterPro" id="IPR039421">
    <property type="entry name" value="Type_1_exporter"/>
</dbReference>
<feature type="transmembrane region" description="Helical" evidence="12">
    <location>
        <begin position="279"/>
        <end position="297"/>
    </location>
</feature>
<evidence type="ECO:0000256" key="7">
    <source>
        <dbReference type="ARBA" id="ARBA00022840"/>
    </source>
</evidence>
<evidence type="ECO:0000313" key="15">
    <source>
        <dbReference type="EMBL" id="TXL68570.1"/>
    </source>
</evidence>
<dbReference type="GO" id="GO:0005886">
    <property type="term" value="C:plasma membrane"/>
    <property type="evidence" value="ECO:0007669"/>
    <property type="project" value="UniProtKB-SubCell"/>
</dbReference>
<keyword evidence="16" id="KW-1185">Reference proteome</keyword>
<feature type="transmembrane region" description="Helical" evidence="12">
    <location>
        <begin position="21"/>
        <end position="39"/>
    </location>
</feature>
<dbReference type="GO" id="GO:0015421">
    <property type="term" value="F:ABC-type oligopeptide transporter activity"/>
    <property type="evidence" value="ECO:0007669"/>
    <property type="project" value="TreeGrafter"/>
</dbReference>
<keyword evidence="2" id="KW-0813">Transport</keyword>
<dbReference type="InterPro" id="IPR036640">
    <property type="entry name" value="ABC1_TM_sf"/>
</dbReference>
<evidence type="ECO:0000256" key="2">
    <source>
        <dbReference type="ARBA" id="ARBA00022448"/>
    </source>
</evidence>
<comment type="caution">
    <text evidence="15">The sequence shown here is derived from an EMBL/GenBank/DDBJ whole genome shotgun (WGS) entry which is preliminary data.</text>
</comment>
<protein>
    <submittedName>
        <fullName evidence="15">Lipid A export permease/ATP-binding protein MsbA</fullName>
    </submittedName>
</protein>
<keyword evidence="9 12" id="KW-1133">Transmembrane helix</keyword>
<evidence type="ECO:0000259" key="13">
    <source>
        <dbReference type="PROSITE" id="PS50893"/>
    </source>
</evidence>
<name>A0A5C8P4X5_9BURK</name>
<dbReference type="InterPro" id="IPR003439">
    <property type="entry name" value="ABC_transporter-like_ATP-bd"/>
</dbReference>
<dbReference type="Proteomes" id="UP000321548">
    <property type="component" value="Unassembled WGS sequence"/>
</dbReference>
<evidence type="ECO:0000256" key="8">
    <source>
        <dbReference type="ARBA" id="ARBA00022967"/>
    </source>
</evidence>
<dbReference type="AlphaFoldDB" id="A0A5C8P4X5"/>
<evidence type="ECO:0000256" key="5">
    <source>
        <dbReference type="ARBA" id="ARBA00022692"/>
    </source>
</evidence>
<evidence type="ECO:0000256" key="4">
    <source>
        <dbReference type="ARBA" id="ARBA00022519"/>
    </source>
</evidence>
<feature type="transmembrane region" description="Helical" evidence="12">
    <location>
        <begin position="59"/>
        <end position="87"/>
    </location>
</feature>
<comment type="subcellular location">
    <subcellularLocation>
        <location evidence="1">Cell membrane</location>
        <topology evidence="1">Multi-pass membrane protein</topology>
    </subcellularLocation>
</comment>
<proteinExistence type="predicted"/>
<dbReference type="GO" id="GO:0016887">
    <property type="term" value="F:ATP hydrolysis activity"/>
    <property type="evidence" value="ECO:0007669"/>
    <property type="project" value="InterPro"/>
</dbReference>
<dbReference type="PROSITE" id="PS50893">
    <property type="entry name" value="ABC_TRANSPORTER_2"/>
    <property type="match status" value="1"/>
</dbReference>
<sequence>MNKSLAIYRRLLGYTAPYRKGFVLAILGMVVAALTEPFFPALMKPLLDEGFVERSGVPLWMVPAVIILIFVVRGIGTFAGHYGLAWVANNVLASVRKEMFGHALKLPASEFEREAAGLLISRIVFEVNNLMAATSSVLSTLVRDTLIVIGLLAWLLYLNWQLTLVAFALIPVMAVLVRVFSKRLRNLGRKSLEHTGELTRVVEEAVHGYKVIKIFGAYEREKALFDRTVERLRGFAMREAIASGAMAPISQLAAAIAVAAVVSIALVQSMDNQTTVGGFVSFVTAMLMLLGPLKHLADLNGPLQRGLAAAENVFALLDRNAEPDAGLRTIGRARGEVVFENVSFRYPGAARDALSGIDLAIGAGEMVAFVGGSGGGKTTLANLLPRFYSPTQGRILIDGVPIEALTLESLRDQLALVSQDIVLFNDTVRANVAFGVRGPVAESAIRQALRKAALDSFVDGLPQGLDTVIGERGAKLSGGQRQRLAIARALLKDAPILLLDEATSALDTGTEREVQEALEQGMSGRTTLVIAHRLSTIERADRIVVLEGGRVVEQGRHEALLALGGAYAGLHRAQYAASAAAAD</sequence>
<dbReference type="PANTHER" id="PTHR43394:SF1">
    <property type="entry name" value="ATP-BINDING CASSETTE SUB-FAMILY B MEMBER 10, MITOCHONDRIAL"/>
    <property type="match status" value="1"/>
</dbReference>
<dbReference type="Pfam" id="PF00005">
    <property type="entry name" value="ABC_tran"/>
    <property type="match status" value="1"/>
</dbReference>
<reference evidence="15 16" key="1">
    <citation type="submission" date="2019-06" db="EMBL/GenBank/DDBJ databases">
        <title>Quisquiliibacterium sp. nov., isolated from a maize field.</title>
        <authorList>
            <person name="Lin S.-Y."/>
            <person name="Tsai C.-F."/>
            <person name="Young C.-C."/>
        </authorList>
    </citation>
    <scope>NUCLEOTIDE SEQUENCE [LARGE SCALE GENOMIC DNA]</scope>
    <source>
        <strain evidence="15 16">CC-CFT501</strain>
    </source>
</reference>